<keyword evidence="13" id="KW-1185">Reference proteome</keyword>
<feature type="transmembrane region" description="Helical" evidence="10">
    <location>
        <begin position="278"/>
        <end position="304"/>
    </location>
</feature>
<feature type="transmembrane region" description="Helical" evidence="10">
    <location>
        <begin position="213"/>
        <end position="233"/>
    </location>
</feature>
<feature type="region of interest" description="Disordered" evidence="9">
    <location>
        <begin position="341"/>
        <end position="361"/>
    </location>
</feature>
<dbReference type="InterPro" id="IPR013014">
    <property type="entry name" value="PTS_EIIC_2"/>
</dbReference>
<dbReference type="InterPro" id="IPR006327">
    <property type="entry name" value="PTS_IIC_fruc"/>
</dbReference>
<name>A0ABV9JTL1_9BACI</name>
<evidence type="ECO:0000256" key="8">
    <source>
        <dbReference type="ARBA" id="ARBA00023136"/>
    </source>
</evidence>
<accession>A0ABV9JTL1</accession>
<evidence type="ECO:0000256" key="7">
    <source>
        <dbReference type="ARBA" id="ARBA00022989"/>
    </source>
</evidence>
<evidence type="ECO:0000256" key="10">
    <source>
        <dbReference type="SAM" id="Phobius"/>
    </source>
</evidence>
<keyword evidence="7 10" id="KW-1133">Transmembrane helix</keyword>
<organism evidence="12 13">
    <name type="scientific">Oceanobacillus aidingensis</name>
    <dbReference type="NCBI Taxonomy" id="645964"/>
    <lineage>
        <taxon>Bacteria</taxon>
        <taxon>Bacillati</taxon>
        <taxon>Bacillota</taxon>
        <taxon>Bacilli</taxon>
        <taxon>Bacillales</taxon>
        <taxon>Bacillaceae</taxon>
        <taxon>Oceanobacillus</taxon>
    </lineage>
</organism>
<evidence type="ECO:0000256" key="9">
    <source>
        <dbReference type="SAM" id="MobiDB-lite"/>
    </source>
</evidence>
<feature type="transmembrane region" description="Helical" evidence="10">
    <location>
        <begin position="12"/>
        <end position="36"/>
    </location>
</feature>
<keyword evidence="6 10" id="KW-0812">Transmembrane</keyword>
<feature type="transmembrane region" description="Helical" evidence="10">
    <location>
        <begin position="172"/>
        <end position="193"/>
    </location>
</feature>
<evidence type="ECO:0000313" key="12">
    <source>
        <dbReference type="EMBL" id="MFC4661120.1"/>
    </source>
</evidence>
<feature type="transmembrane region" description="Helical" evidence="10">
    <location>
        <begin position="56"/>
        <end position="76"/>
    </location>
</feature>
<dbReference type="PANTHER" id="PTHR30505:SF0">
    <property type="entry name" value="FRUCTOSE-LIKE PTS SYSTEM EIIBC COMPONENT-RELATED"/>
    <property type="match status" value="1"/>
</dbReference>
<keyword evidence="4" id="KW-0762">Sugar transport</keyword>
<evidence type="ECO:0000256" key="4">
    <source>
        <dbReference type="ARBA" id="ARBA00022597"/>
    </source>
</evidence>
<dbReference type="RefSeq" id="WP_289584950.1">
    <property type="nucleotide sequence ID" value="NZ_JBHSFT010000002.1"/>
</dbReference>
<keyword evidence="8 10" id="KW-0472">Membrane</keyword>
<dbReference type="InterPro" id="IPR003352">
    <property type="entry name" value="PTS_EIIC"/>
</dbReference>
<evidence type="ECO:0000259" key="11">
    <source>
        <dbReference type="PROSITE" id="PS51104"/>
    </source>
</evidence>
<dbReference type="NCBIfam" id="TIGR01427">
    <property type="entry name" value="PTS_IIC_fructo"/>
    <property type="match status" value="1"/>
</dbReference>
<feature type="transmembrane region" description="Helical" evidence="10">
    <location>
        <begin position="97"/>
        <end position="116"/>
    </location>
</feature>
<evidence type="ECO:0000313" key="13">
    <source>
        <dbReference type="Proteomes" id="UP001595988"/>
    </source>
</evidence>
<evidence type="ECO:0000256" key="6">
    <source>
        <dbReference type="ARBA" id="ARBA00022692"/>
    </source>
</evidence>
<keyword evidence="3" id="KW-1003">Cell membrane</keyword>
<reference evidence="13" key="1">
    <citation type="journal article" date="2019" name="Int. J. Syst. Evol. Microbiol.">
        <title>The Global Catalogue of Microorganisms (GCM) 10K type strain sequencing project: providing services to taxonomists for standard genome sequencing and annotation.</title>
        <authorList>
            <consortium name="The Broad Institute Genomics Platform"/>
            <consortium name="The Broad Institute Genome Sequencing Center for Infectious Disease"/>
            <person name="Wu L."/>
            <person name="Ma J."/>
        </authorList>
    </citation>
    <scope>NUCLEOTIDE SEQUENCE [LARGE SCALE GENOMIC DNA]</scope>
    <source>
        <strain evidence="13">CCUG 37257</strain>
    </source>
</reference>
<feature type="domain" description="PTS EIIC type-2" evidence="11">
    <location>
        <begin position="9"/>
        <end position="331"/>
    </location>
</feature>
<feature type="transmembrane region" description="Helical" evidence="10">
    <location>
        <begin position="128"/>
        <end position="151"/>
    </location>
</feature>
<dbReference type="PROSITE" id="PS51104">
    <property type="entry name" value="PTS_EIIC_TYPE_2"/>
    <property type="match status" value="1"/>
</dbReference>
<dbReference type="Pfam" id="PF02378">
    <property type="entry name" value="PTS_EIIC"/>
    <property type="match status" value="1"/>
</dbReference>
<evidence type="ECO:0000256" key="5">
    <source>
        <dbReference type="ARBA" id="ARBA00022683"/>
    </source>
</evidence>
<dbReference type="PANTHER" id="PTHR30505">
    <property type="entry name" value="FRUCTOSE-LIKE PERMEASE"/>
    <property type="match status" value="1"/>
</dbReference>
<dbReference type="EMBL" id="JBHSFT010000002">
    <property type="protein sequence ID" value="MFC4661120.1"/>
    <property type="molecule type" value="Genomic_DNA"/>
</dbReference>
<feature type="compositionally biased region" description="Acidic residues" evidence="9">
    <location>
        <begin position="342"/>
        <end position="351"/>
    </location>
</feature>
<protein>
    <submittedName>
        <fullName evidence="12">PTS fructose transporter subunit IIC</fullName>
    </submittedName>
</protein>
<evidence type="ECO:0000256" key="2">
    <source>
        <dbReference type="ARBA" id="ARBA00022448"/>
    </source>
</evidence>
<evidence type="ECO:0000256" key="3">
    <source>
        <dbReference type="ARBA" id="ARBA00022475"/>
    </source>
</evidence>
<evidence type="ECO:0000256" key="1">
    <source>
        <dbReference type="ARBA" id="ARBA00004429"/>
    </source>
</evidence>
<dbReference type="Proteomes" id="UP001595988">
    <property type="component" value="Unassembled WGS sequence"/>
</dbReference>
<comment type="subcellular location">
    <subcellularLocation>
        <location evidence="1">Cell inner membrane</location>
        <topology evidence="1">Multi-pass membrane protein</topology>
    </subcellularLocation>
</comment>
<proteinExistence type="predicted"/>
<keyword evidence="2" id="KW-0813">Transport</keyword>
<dbReference type="InterPro" id="IPR050864">
    <property type="entry name" value="Bacterial_PTS_Sugar_Transport"/>
</dbReference>
<feature type="transmembrane region" description="Helical" evidence="10">
    <location>
        <begin position="311"/>
        <end position="331"/>
    </location>
</feature>
<gene>
    <name evidence="12" type="ORF">ACFO3P_02650</name>
</gene>
<comment type="caution">
    <text evidence="12">The sequence shown here is derived from an EMBL/GenBank/DDBJ whole genome shotgun (WGS) entry which is preliminary data.</text>
</comment>
<sequence>MVKKAGVVIKKHLLTGISYMIPLIVAAGICIALGQIFGGIDVAEKEGTIPFYLNQIGGWGMTLVVPLISAAIAMSISDRPGLAPGLVIGFIANEIESGFIGGIIGGFLVGYVVLLVKKYIKVPKSMLGLMPVMIIPVITTVISGLLMITIIGQPISALQGTLLTMLENMEGGSNFIMGSILGAMASFDFGGPVNKTMSLFADGLLVDGVYGPQAVKFIGSMVPPFGIALSFLITRYKYTKMEKEALKAAVPMGICMITEGVIPIAARDIIRVVTSCSLGSAVGGGLSMTLGVGSTVPHGGLLVVPLMIQPMYFLLCLGVGIIVTGITLSVWKPAVKEHEENKVEEEEEEADLSGIDFKTGL</sequence>
<keyword evidence="5" id="KW-0598">Phosphotransferase system</keyword>